<reference evidence="4" key="1">
    <citation type="submission" date="2017-02" db="UniProtKB">
        <authorList>
            <consortium name="WormBaseParasite"/>
        </authorList>
    </citation>
    <scope>IDENTIFICATION</scope>
</reference>
<feature type="domain" description="Reverse transcriptase" evidence="1">
    <location>
        <begin position="1"/>
        <end position="128"/>
    </location>
</feature>
<dbReference type="PROSITE" id="PS50878">
    <property type="entry name" value="RT_POL"/>
    <property type="match status" value="1"/>
</dbReference>
<dbReference type="PANTHER" id="PTHR33332">
    <property type="entry name" value="REVERSE TRANSCRIPTASE DOMAIN-CONTAINING PROTEIN"/>
    <property type="match status" value="1"/>
</dbReference>
<protein>
    <submittedName>
        <fullName evidence="4">Reverse transcriptase domain-containing protein</fullName>
    </submittedName>
</protein>
<accession>A0A0N4X5G8</accession>
<dbReference type="STRING" id="6290.A0A0N4X5G8"/>
<dbReference type="InterPro" id="IPR000477">
    <property type="entry name" value="RT_dom"/>
</dbReference>
<sequence>MKHLDTNGVIPANQHGFVKGRSTETNLLECLNDWTTYLYNKKACDVVYFDFSNAFDKVEHSKLLLKVRRFKFHSAVCLWTENYLFQRTFQVRIRSVFSKIKEVRSGVPRGIVISPFFSLFTLLSCRSC</sequence>
<evidence type="ECO:0000313" key="2">
    <source>
        <dbReference type="EMBL" id="VDO78202.1"/>
    </source>
</evidence>
<dbReference type="OrthoDB" id="5875724at2759"/>
<gene>
    <name evidence="2" type="ORF">HPLM_LOCUS19602</name>
</gene>
<dbReference type="Proteomes" id="UP000268014">
    <property type="component" value="Unassembled WGS sequence"/>
</dbReference>
<dbReference type="Pfam" id="PF00078">
    <property type="entry name" value="RVT_1"/>
    <property type="match status" value="1"/>
</dbReference>
<keyword evidence="3" id="KW-1185">Reference proteome</keyword>
<evidence type="ECO:0000313" key="3">
    <source>
        <dbReference type="Proteomes" id="UP000268014"/>
    </source>
</evidence>
<name>A0A0N4X5G8_HAEPC</name>
<dbReference type="WBParaSite" id="HPLM_0001961001-mRNA-1">
    <property type="protein sequence ID" value="HPLM_0001961001-mRNA-1"/>
    <property type="gene ID" value="HPLM_0001961001"/>
</dbReference>
<evidence type="ECO:0000259" key="1">
    <source>
        <dbReference type="PROSITE" id="PS50878"/>
    </source>
</evidence>
<reference evidence="2 3" key="2">
    <citation type="submission" date="2018-11" db="EMBL/GenBank/DDBJ databases">
        <authorList>
            <consortium name="Pathogen Informatics"/>
        </authorList>
    </citation>
    <scope>NUCLEOTIDE SEQUENCE [LARGE SCALE GENOMIC DNA]</scope>
    <source>
        <strain evidence="2 3">MHpl1</strain>
    </source>
</reference>
<dbReference type="InterPro" id="IPR043502">
    <property type="entry name" value="DNA/RNA_pol_sf"/>
</dbReference>
<organism evidence="4">
    <name type="scientific">Haemonchus placei</name>
    <name type="common">Barber's pole worm</name>
    <dbReference type="NCBI Taxonomy" id="6290"/>
    <lineage>
        <taxon>Eukaryota</taxon>
        <taxon>Metazoa</taxon>
        <taxon>Ecdysozoa</taxon>
        <taxon>Nematoda</taxon>
        <taxon>Chromadorea</taxon>
        <taxon>Rhabditida</taxon>
        <taxon>Rhabditina</taxon>
        <taxon>Rhabditomorpha</taxon>
        <taxon>Strongyloidea</taxon>
        <taxon>Trichostrongylidae</taxon>
        <taxon>Haemonchus</taxon>
    </lineage>
</organism>
<dbReference type="OMA" id="WINAFLC"/>
<dbReference type="AlphaFoldDB" id="A0A0N4X5G8"/>
<proteinExistence type="predicted"/>
<dbReference type="EMBL" id="UZAF01021442">
    <property type="protein sequence ID" value="VDO78202.1"/>
    <property type="molecule type" value="Genomic_DNA"/>
</dbReference>
<evidence type="ECO:0000313" key="4">
    <source>
        <dbReference type="WBParaSite" id="HPLM_0001961001-mRNA-1"/>
    </source>
</evidence>
<dbReference type="SUPFAM" id="SSF56672">
    <property type="entry name" value="DNA/RNA polymerases"/>
    <property type="match status" value="1"/>
</dbReference>